<evidence type="ECO:0000256" key="1">
    <source>
        <dbReference type="SAM" id="SignalP"/>
    </source>
</evidence>
<keyword evidence="1" id="KW-0732">Signal</keyword>
<keyword evidence="4" id="KW-1185">Reference proteome</keyword>
<dbReference type="InterPro" id="IPR012854">
    <property type="entry name" value="Cu_amine_oxidase-like_N"/>
</dbReference>
<protein>
    <submittedName>
        <fullName evidence="3">Stalk domain-containing protein</fullName>
    </submittedName>
</protein>
<name>A0ABW5R3A1_9BACL</name>
<accession>A0ABW5R3A1</accession>
<dbReference type="InterPro" id="IPR047676">
    <property type="entry name" value="FxLYD_dom"/>
</dbReference>
<feature type="signal peptide" evidence="1">
    <location>
        <begin position="1"/>
        <end position="25"/>
    </location>
</feature>
<dbReference type="InterPro" id="IPR036582">
    <property type="entry name" value="Mao_N_sf"/>
</dbReference>
<organism evidence="3 4">
    <name type="scientific">Paenibacillus thailandensis</name>
    <dbReference type="NCBI Taxonomy" id="393250"/>
    <lineage>
        <taxon>Bacteria</taxon>
        <taxon>Bacillati</taxon>
        <taxon>Bacillota</taxon>
        <taxon>Bacilli</taxon>
        <taxon>Bacillales</taxon>
        <taxon>Paenibacillaceae</taxon>
        <taxon>Paenibacillus</taxon>
    </lineage>
</organism>
<feature type="domain" description="Copper amine oxidase-like N-terminal" evidence="2">
    <location>
        <begin position="33"/>
        <end position="80"/>
    </location>
</feature>
<gene>
    <name evidence="3" type="ORF">ACFSW5_22110</name>
</gene>
<proteinExistence type="predicted"/>
<dbReference type="Gene3D" id="3.30.457.10">
    <property type="entry name" value="Copper amine oxidase-like, N-terminal domain"/>
    <property type="match status" value="1"/>
</dbReference>
<dbReference type="NCBIfam" id="NF038353">
    <property type="entry name" value="FxLYD_dom"/>
    <property type="match status" value="1"/>
</dbReference>
<dbReference type="SUPFAM" id="SSF55383">
    <property type="entry name" value="Copper amine oxidase, domain N"/>
    <property type="match status" value="1"/>
</dbReference>
<dbReference type="Pfam" id="PF07833">
    <property type="entry name" value="Cu_amine_oxidN1"/>
    <property type="match status" value="1"/>
</dbReference>
<evidence type="ECO:0000313" key="4">
    <source>
        <dbReference type="Proteomes" id="UP001597493"/>
    </source>
</evidence>
<reference evidence="4" key="1">
    <citation type="journal article" date="2019" name="Int. J. Syst. Evol. Microbiol.">
        <title>The Global Catalogue of Microorganisms (GCM) 10K type strain sequencing project: providing services to taxonomists for standard genome sequencing and annotation.</title>
        <authorList>
            <consortium name="The Broad Institute Genomics Platform"/>
            <consortium name="The Broad Institute Genome Sequencing Center for Infectious Disease"/>
            <person name="Wu L."/>
            <person name="Ma J."/>
        </authorList>
    </citation>
    <scope>NUCLEOTIDE SEQUENCE [LARGE SCALE GENOMIC DNA]</scope>
    <source>
        <strain evidence="4">TISTR 1827</strain>
    </source>
</reference>
<sequence>MKKKLLAAGLITATLGMSIGFGAFAASKLTLVVNGTVAKVDPVVINGTTYVPVRAAAELLGATVGYDQQTGTVTVTSEGSTPTSVFKAGDFVFTQFQAENGTFGWSATVDVTNNGDKAYGGVVFTAAFYDANNNRVGTATGSASDLEKGATKTAKMITSDDLTGWTTVKFQIDADY</sequence>
<comment type="caution">
    <text evidence="3">The sequence shown here is derived from an EMBL/GenBank/DDBJ whole genome shotgun (WGS) entry which is preliminary data.</text>
</comment>
<feature type="chain" id="PRO_5046519672" evidence="1">
    <location>
        <begin position="26"/>
        <end position="176"/>
    </location>
</feature>
<evidence type="ECO:0000259" key="2">
    <source>
        <dbReference type="Pfam" id="PF07833"/>
    </source>
</evidence>
<dbReference type="RefSeq" id="WP_379278091.1">
    <property type="nucleotide sequence ID" value="NZ_JBHUGT010000043.1"/>
</dbReference>
<dbReference type="EMBL" id="JBHUMY010000036">
    <property type="protein sequence ID" value="MFD2662955.1"/>
    <property type="molecule type" value="Genomic_DNA"/>
</dbReference>
<evidence type="ECO:0000313" key="3">
    <source>
        <dbReference type="EMBL" id="MFD2662955.1"/>
    </source>
</evidence>
<dbReference type="Proteomes" id="UP001597493">
    <property type="component" value="Unassembled WGS sequence"/>
</dbReference>